<evidence type="ECO:0000256" key="2">
    <source>
        <dbReference type="ARBA" id="ARBA00008088"/>
    </source>
</evidence>
<dbReference type="Pfam" id="PF06026">
    <property type="entry name" value="Rib_5-P_isom_A"/>
    <property type="match status" value="1"/>
</dbReference>
<keyword evidence="6" id="KW-1185">Reference proteome</keyword>
<dbReference type="EC" id="5.3.1.6" evidence="3"/>
<evidence type="ECO:0000256" key="1">
    <source>
        <dbReference type="ARBA" id="ARBA00004988"/>
    </source>
</evidence>
<dbReference type="NCBIfam" id="TIGR00021">
    <property type="entry name" value="rpiA"/>
    <property type="match status" value="1"/>
</dbReference>
<evidence type="ECO:0000256" key="4">
    <source>
        <dbReference type="ARBA" id="ARBA00023235"/>
    </source>
</evidence>
<dbReference type="Gene3D" id="3.30.70.260">
    <property type="match status" value="1"/>
</dbReference>
<comment type="pathway">
    <text evidence="1">Carbohydrate degradation; pentose phosphate pathway; D-ribose 5-phosphate from D-ribulose 5-phosphate (non-oxidative stage): step 1/1.</text>
</comment>
<protein>
    <recommendedName>
        <fullName evidence="3">ribose-5-phosphate isomerase</fullName>
        <ecNumber evidence="3">5.3.1.6</ecNumber>
    </recommendedName>
    <alternativeName>
        <fullName evidence="5">Phosphoriboisomerase</fullName>
    </alternativeName>
</protein>
<dbReference type="OrthoDB" id="1555531at2759"/>
<accession>A0A6J0BV22</accession>
<dbReference type="SUPFAM" id="SSF100950">
    <property type="entry name" value="NagB/RpiA/CoA transferase-like"/>
    <property type="match status" value="1"/>
</dbReference>
<dbReference type="Proteomes" id="UP000829291">
    <property type="component" value="Chromosome 3"/>
</dbReference>
<evidence type="ECO:0000256" key="3">
    <source>
        <dbReference type="ARBA" id="ARBA00011959"/>
    </source>
</evidence>
<sequence>MIFKSAVTRVAISKSVPSRIGRYGYEQFSKVMGPLESAKKAAAYKAVDEYVKDNSIIGIGSGSTVIYAVHRLAERVREENLRVICIPTSFQARQLIINHHLALSDLEIHPKLSCTIDGADEVDAEMNLLKGGGGCLLQEKIVASCSDELIIVADYTKNSQRLGEQFKKGVSIEVIPLAYVPIKQRILENLGGSIDLRMAKAKLGPVLTDNGNFILDWHFPNNITDWNKINTEILLLPGVVETGIFINMAKKAYFGMADGSVKEQSQV</sequence>
<dbReference type="GO" id="GO:0006014">
    <property type="term" value="P:D-ribose metabolic process"/>
    <property type="evidence" value="ECO:0007669"/>
    <property type="project" value="TreeGrafter"/>
</dbReference>
<proteinExistence type="inferred from homology"/>
<name>A0A6J0BV22_NEOLC</name>
<dbReference type="GO" id="GO:0009052">
    <property type="term" value="P:pentose-phosphate shunt, non-oxidative branch"/>
    <property type="evidence" value="ECO:0007669"/>
    <property type="project" value="InterPro"/>
</dbReference>
<organism evidence="7">
    <name type="scientific">Neodiprion lecontei</name>
    <name type="common">Redheaded pine sawfly</name>
    <dbReference type="NCBI Taxonomy" id="441921"/>
    <lineage>
        <taxon>Eukaryota</taxon>
        <taxon>Metazoa</taxon>
        <taxon>Ecdysozoa</taxon>
        <taxon>Arthropoda</taxon>
        <taxon>Hexapoda</taxon>
        <taxon>Insecta</taxon>
        <taxon>Pterygota</taxon>
        <taxon>Neoptera</taxon>
        <taxon>Endopterygota</taxon>
        <taxon>Hymenoptera</taxon>
        <taxon>Tenthredinoidea</taxon>
        <taxon>Diprionidae</taxon>
        <taxon>Diprioninae</taxon>
        <taxon>Neodiprion</taxon>
    </lineage>
</organism>
<dbReference type="CDD" id="cd01398">
    <property type="entry name" value="RPI_A"/>
    <property type="match status" value="1"/>
</dbReference>
<comment type="similarity">
    <text evidence="2">Belongs to the ribose 5-phosphate isomerase family.</text>
</comment>
<gene>
    <name evidence="7" type="primary">LOC107222878</name>
</gene>
<evidence type="ECO:0000256" key="5">
    <source>
        <dbReference type="ARBA" id="ARBA00029734"/>
    </source>
</evidence>
<reference evidence="7" key="1">
    <citation type="submission" date="2025-08" db="UniProtKB">
        <authorList>
            <consortium name="RefSeq"/>
        </authorList>
    </citation>
    <scope>IDENTIFICATION</scope>
    <source>
        <tissue evidence="7">Thorax and Abdomen</tissue>
    </source>
</reference>
<dbReference type="FunCoup" id="A0A6J0BV22">
    <property type="interactions" value="1808"/>
</dbReference>
<dbReference type="NCBIfam" id="NF001924">
    <property type="entry name" value="PRK00702.1"/>
    <property type="match status" value="1"/>
</dbReference>
<keyword evidence="4 7" id="KW-0413">Isomerase</keyword>
<dbReference type="PANTHER" id="PTHR11934:SF0">
    <property type="entry name" value="RIBOSE-5-PHOSPHATE ISOMERASE"/>
    <property type="match status" value="1"/>
</dbReference>
<dbReference type="AlphaFoldDB" id="A0A6J0BV22"/>
<evidence type="ECO:0000313" key="7">
    <source>
        <dbReference type="RefSeq" id="XP_015517888.2"/>
    </source>
</evidence>
<dbReference type="Gene3D" id="3.40.50.1360">
    <property type="match status" value="1"/>
</dbReference>
<dbReference type="KEGG" id="nlo:107222878"/>
<dbReference type="InterPro" id="IPR037171">
    <property type="entry name" value="NagB/RpiA_transferase-like"/>
</dbReference>
<dbReference type="GeneID" id="107222878"/>
<dbReference type="UniPathway" id="UPA00115">
    <property type="reaction ID" value="UER00412"/>
</dbReference>
<evidence type="ECO:0000313" key="6">
    <source>
        <dbReference type="Proteomes" id="UP000829291"/>
    </source>
</evidence>
<dbReference type="PANTHER" id="PTHR11934">
    <property type="entry name" value="RIBOSE-5-PHOSPHATE ISOMERASE"/>
    <property type="match status" value="1"/>
</dbReference>
<dbReference type="InterPro" id="IPR004788">
    <property type="entry name" value="Ribose5P_isomerase_type_A"/>
</dbReference>
<dbReference type="GO" id="GO:0005737">
    <property type="term" value="C:cytoplasm"/>
    <property type="evidence" value="ECO:0007669"/>
    <property type="project" value="TreeGrafter"/>
</dbReference>
<dbReference type="InParanoid" id="A0A6J0BV22"/>
<dbReference type="RefSeq" id="XP_015517888.2">
    <property type="nucleotide sequence ID" value="XM_015662402.2"/>
</dbReference>
<dbReference type="SUPFAM" id="SSF75445">
    <property type="entry name" value="D-ribose-5-phosphate isomerase (RpiA), lid domain"/>
    <property type="match status" value="1"/>
</dbReference>
<dbReference type="GO" id="GO:0004751">
    <property type="term" value="F:ribose-5-phosphate isomerase activity"/>
    <property type="evidence" value="ECO:0007669"/>
    <property type="project" value="UniProtKB-EC"/>
</dbReference>